<evidence type="ECO:0000313" key="2">
    <source>
        <dbReference type="EMBL" id="CAL8128854.1"/>
    </source>
</evidence>
<feature type="transmembrane region" description="Helical" evidence="1">
    <location>
        <begin position="12"/>
        <end position="29"/>
    </location>
</feature>
<reference evidence="2 3" key="1">
    <citation type="submission" date="2024-08" db="EMBL/GenBank/DDBJ databases">
        <authorList>
            <person name="Cucini C."/>
            <person name="Frati F."/>
        </authorList>
    </citation>
    <scope>NUCLEOTIDE SEQUENCE [LARGE SCALE GENOMIC DNA]</scope>
</reference>
<evidence type="ECO:0000313" key="3">
    <source>
        <dbReference type="Proteomes" id="UP001642540"/>
    </source>
</evidence>
<proteinExistence type="predicted"/>
<accession>A0ABP1RIP9</accession>
<dbReference type="PANTHER" id="PTHR10974:SF1">
    <property type="entry name" value="FI08016P-RELATED"/>
    <property type="match status" value="1"/>
</dbReference>
<keyword evidence="1" id="KW-0812">Transmembrane</keyword>
<keyword evidence="3" id="KW-1185">Reference proteome</keyword>
<dbReference type="SUPFAM" id="SSF53649">
    <property type="entry name" value="Alkaline phosphatase-like"/>
    <property type="match status" value="1"/>
</dbReference>
<dbReference type="InterPro" id="IPR004245">
    <property type="entry name" value="DUF229"/>
</dbReference>
<comment type="caution">
    <text evidence="2">The sequence shown here is derived from an EMBL/GenBank/DDBJ whole genome shotgun (WGS) entry which is preliminary data.</text>
</comment>
<dbReference type="CDD" id="cd16021">
    <property type="entry name" value="ALP_like"/>
    <property type="match status" value="1"/>
</dbReference>
<protein>
    <submittedName>
        <fullName evidence="2">Uncharacterized protein</fullName>
    </submittedName>
</protein>
<dbReference type="Proteomes" id="UP001642540">
    <property type="component" value="Unassembled WGS sequence"/>
</dbReference>
<sequence length="639" mass="73077">MIPRNFLRRGKTLKLVFFPVSLLILYLTVDKLYYLYHDISSEPVVTSFLRSDAACHIPKLDPFHSSIKHLINEPNHIDCVVKHSIPLLFNSTLNSTLVPLKTGRQMEKDGVKSCCYKTIQRPPESSDDDAYELSQECYPVSLINTTMVPPGHEFLALYCLYESGNIVLVDTHAFVHLKPRVEESLQEKGEIDNENIINIVILGLDTLSHMNFLRSMPNSYSFLTEKLNAIGMNGYNSVGYNTFPNLAAALASLSEEEMKSKCLSNNFFDSCPFIWKKFSENGFFTSFGEDSGKAGGIFMTYWKGFSNPPTDYYLRPFSVFTEEKLRASWDDICYGSRLAWEVLLDYAKKFAYTMGKKSKRYFQFLWSTALTHEGLNDGRLGDTQLLSTLEWFYDEGYLNKTILIVMSDHGARTGAIVDFHQGQLEKRMPFVYFVVPPWFKRKFKRAFENLTGNQDRLTTPYDLYATLADIINLKRITTEEINARANSLTESSTLPRGISLFLPIPLSRTCKMAGIEDHYCVCRSFVDISTSDKAIKQASNYAVQFINKIIAKYSQCKVLSLSLIKSAKIVKGLKEEEDQEQYQILFETKPNNASFEATVFRRVSKDEWIVSGTIDRTNLYGNQSHCVDDREAKLYCYCK</sequence>
<evidence type="ECO:0000256" key="1">
    <source>
        <dbReference type="SAM" id="Phobius"/>
    </source>
</evidence>
<dbReference type="PANTHER" id="PTHR10974">
    <property type="entry name" value="FI08016P-RELATED"/>
    <property type="match status" value="1"/>
</dbReference>
<dbReference type="InterPro" id="IPR017850">
    <property type="entry name" value="Alkaline_phosphatase_core_sf"/>
</dbReference>
<name>A0ABP1RIP9_9HEXA</name>
<dbReference type="Gene3D" id="3.40.720.10">
    <property type="entry name" value="Alkaline Phosphatase, subunit A"/>
    <property type="match status" value="1"/>
</dbReference>
<keyword evidence="1" id="KW-0472">Membrane</keyword>
<keyword evidence="1" id="KW-1133">Transmembrane helix</keyword>
<dbReference type="EMBL" id="CAXLJM020000075">
    <property type="protein sequence ID" value="CAL8128854.1"/>
    <property type="molecule type" value="Genomic_DNA"/>
</dbReference>
<organism evidence="2 3">
    <name type="scientific">Orchesella dallaii</name>
    <dbReference type="NCBI Taxonomy" id="48710"/>
    <lineage>
        <taxon>Eukaryota</taxon>
        <taxon>Metazoa</taxon>
        <taxon>Ecdysozoa</taxon>
        <taxon>Arthropoda</taxon>
        <taxon>Hexapoda</taxon>
        <taxon>Collembola</taxon>
        <taxon>Entomobryomorpha</taxon>
        <taxon>Entomobryoidea</taxon>
        <taxon>Orchesellidae</taxon>
        <taxon>Orchesellinae</taxon>
        <taxon>Orchesella</taxon>
    </lineage>
</organism>
<gene>
    <name evidence="2" type="ORF">ODALV1_LOCUS22617</name>
</gene>
<dbReference type="Pfam" id="PF02995">
    <property type="entry name" value="DUF229"/>
    <property type="match status" value="1"/>
</dbReference>